<dbReference type="EC" id="3.6.5.5" evidence="3"/>
<dbReference type="Pfam" id="PF02212">
    <property type="entry name" value="GED"/>
    <property type="match status" value="1"/>
</dbReference>
<keyword evidence="7" id="KW-1000">Mitochondrion outer membrane</keyword>
<dbReference type="InterPro" id="IPR003130">
    <property type="entry name" value="GED"/>
</dbReference>
<dbReference type="GO" id="GO:0005525">
    <property type="term" value="F:GTP binding"/>
    <property type="evidence" value="ECO:0007669"/>
    <property type="project" value="UniProtKB-KW"/>
</dbReference>
<protein>
    <recommendedName>
        <fullName evidence="4">Dynamin-1-like protein</fullName>
        <ecNumber evidence="3">3.6.5.5</ecNumber>
    </recommendedName>
</protein>
<dbReference type="GO" id="GO:0048312">
    <property type="term" value="P:intracellular distribution of mitochondria"/>
    <property type="evidence" value="ECO:0007669"/>
    <property type="project" value="TreeGrafter"/>
</dbReference>
<dbReference type="InterPro" id="IPR019762">
    <property type="entry name" value="Dynamin_GTPase_CS"/>
</dbReference>
<evidence type="ECO:0000256" key="2">
    <source>
        <dbReference type="ARBA" id="ARBA00004514"/>
    </source>
</evidence>
<dbReference type="InterPro" id="IPR030381">
    <property type="entry name" value="G_DYNAMIN_dom"/>
</dbReference>
<keyword evidence="9" id="KW-0446">Lipid-binding</keyword>
<dbReference type="GO" id="GO:0005829">
    <property type="term" value="C:cytosol"/>
    <property type="evidence" value="ECO:0007669"/>
    <property type="project" value="UniProtKB-SubCell"/>
</dbReference>
<organism evidence="18 19">
    <name type="scientific">Cyprinus carpio</name>
    <name type="common">Common carp</name>
    <dbReference type="NCBI Taxonomy" id="7962"/>
    <lineage>
        <taxon>Eukaryota</taxon>
        <taxon>Metazoa</taxon>
        <taxon>Chordata</taxon>
        <taxon>Craniata</taxon>
        <taxon>Vertebrata</taxon>
        <taxon>Euteleostomi</taxon>
        <taxon>Actinopterygii</taxon>
        <taxon>Neopterygii</taxon>
        <taxon>Teleostei</taxon>
        <taxon>Ostariophysi</taxon>
        <taxon>Cypriniformes</taxon>
        <taxon>Cyprinidae</taxon>
        <taxon>Cyprininae</taxon>
        <taxon>Cyprinus</taxon>
    </lineage>
</organism>
<keyword evidence="10" id="KW-0496">Mitochondrion</keyword>
<evidence type="ECO:0000256" key="8">
    <source>
        <dbReference type="ARBA" id="ARBA00022801"/>
    </source>
</evidence>
<dbReference type="GO" id="GO:0000266">
    <property type="term" value="P:mitochondrial fission"/>
    <property type="evidence" value="ECO:0007669"/>
    <property type="project" value="TreeGrafter"/>
</dbReference>
<evidence type="ECO:0000256" key="15">
    <source>
        <dbReference type="SAM" id="MobiDB-lite"/>
    </source>
</evidence>
<dbReference type="PRINTS" id="PR00195">
    <property type="entry name" value="DYNAMIN"/>
</dbReference>
<evidence type="ECO:0000256" key="7">
    <source>
        <dbReference type="ARBA" id="ARBA00022787"/>
    </source>
</evidence>
<dbReference type="AlphaFoldDB" id="A0A8C1NDM8"/>
<comment type="similarity">
    <text evidence="14">Belongs to the TRAFAC class dynamin-like GTPase superfamily. Dynamin/Fzo/YdjA family.</text>
</comment>
<dbReference type="FunFam" id="3.40.50.300:FF:000172">
    <property type="entry name" value="Dynamin-1-like protein isoform 1"/>
    <property type="match status" value="1"/>
</dbReference>
<name>A0A8C1NDM8_CYPCA</name>
<dbReference type="CDD" id="cd08771">
    <property type="entry name" value="DLP_1"/>
    <property type="match status" value="1"/>
</dbReference>
<dbReference type="GO" id="GO:0008017">
    <property type="term" value="F:microtubule binding"/>
    <property type="evidence" value="ECO:0007669"/>
    <property type="project" value="TreeGrafter"/>
</dbReference>
<evidence type="ECO:0000259" key="16">
    <source>
        <dbReference type="PROSITE" id="PS51388"/>
    </source>
</evidence>
<evidence type="ECO:0000256" key="3">
    <source>
        <dbReference type="ARBA" id="ARBA00011980"/>
    </source>
</evidence>
<dbReference type="InterPro" id="IPR000375">
    <property type="entry name" value="Dynamin_stalk"/>
</dbReference>
<reference evidence="18" key="1">
    <citation type="submission" date="2025-08" db="UniProtKB">
        <authorList>
            <consortium name="Ensembl"/>
        </authorList>
    </citation>
    <scope>IDENTIFICATION</scope>
</reference>
<dbReference type="InterPro" id="IPR045063">
    <property type="entry name" value="Dynamin_N"/>
</dbReference>
<dbReference type="Gene3D" id="1.20.120.1240">
    <property type="entry name" value="Dynamin, middle domain"/>
    <property type="match status" value="1"/>
</dbReference>
<dbReference type="PROSITE" id="PS00410">
    <property type="entry name" value="G_DYNAMIN_1"/>
    <property type="match status" value="1"/>
</dbReference>
<evidence type="ECO:0000259" key="17">
    <source>
        <dbReference type="PROSITE" id="PS51718"/>
    </source>
</evidence>
<feature type="compositionally biased region" description="Basic and acidic residues" evidence="15">
    <location>
        <begin position="524"/>
        <end position="540"/>
    </location>
</feature>
<evidence type="ECO:0000256" key="5">
    <source>
        <dbReference type="ARBA" id="ARBA00022490"/>
    </source>
</evidence>
<evidence type="ECO:0000256" key="13">
    <source>
        <dbReference type="ARBA" id="ARBA00048040"/>
    </source>
</evidence>
<sequence length="656" mass="73216">METLIPIINRLQEVFLTVGSEIIQLPQIVVVGSQSSGKSSVLESLVGRDFLPRGSGIVTRRPLVLQLVTVPPLEERRKQDNGNGAKHNSQNSFPGIKAEEWGTFLHCKNQVIKELEFLCSRSTSYSLTSSCEPINLKIYSPNVLSLTLVDLPGITKVPVGDQPEDIETQVREMILSYISNPNSLILCVSPANSDLATSDALKLAREVDADGRRTLLVVSKLDLMDAGTDALEVLLGRIIPVRLGIIGVVNRSQHDLNTQKSLADSCKDEQVFLQRHYPSLASRCGSRYLARTLSRLLMHHIRDCLPELKTRVTVLTAQYQSRLNSCGQPVEDQSATLLQIVTKFAADYCNTIEGTARHIQTSELCGGARICYIFHETFGRTLQSIDPLGGLNELDVLTAIRNATGPRPALFVPEVSFELLVKKQIKRLEEPSLRCVELVHEELQRIIQHCSAYSTQELLRFPKLHDSIVEVVTSLLRKRLPITNEMVHNLVAIELAYINTKHPDFTDAAQVSASVNSQQAEAGDGGKRWKNEKMPSEDKGSMPGFGSPTKAINLLDTAVPASRKLSTREQRDCEVIQQLIKCYFLIVRKSIQDSVPKTVMHFLVNFVKEHLQSELVGQLYKQPLLQELLIESQETAQQRTEVAQMLEVRLCVFEVY</sequence>
<evidence type="ECO:0000313" key="18">
    <source>
        <dbReference type="Ensembl" id="ENSCCRP00010087635.1"/>
    </source>
</evidence>
<keyword evidence="12" id="KW-0472">Membrane</keyword>
<comment type="catalytic activity">
    <reaction evidence="13">
        <text>GTP + H2O = GDP + phosphate + H(+)</text>
        <dbReference type="Rhea" id="RHEA:19669"/>
        <dbReference type="ChEBI" id="CHEBI:15377"/>
        <dbReference type="ChEBI" id="CHEBI:15378"/>
        <dbReference type="ChEBI" id="CHEBI:37565"/>
        <dbReference type="ChEBI" id="CHEBI:43474"/>
        <dbReference type="ChEBI" id="CHEBI:58189"/>
        <dbReference type="EC" id="3.6.5.5"/>
    </reaction>
</comment>
<keyword evidence="19" id="KW-1185">Reference proteome</keyword>
<keyword evidence="5" id="KW-0963">Cytoplasm</keyword>
<dbReference type="Pfam" id="PF00350">
    <property type="entry name" value="Dynamin_N"/>
    <property type="match status" value="1"/>
</dbReference>
<dbReference type="GO" id="GO:0005741">
    <property type="term" value="C:mitochondrial outer membrane"/>
    <property type="evidence" value="ECO:0007669"/>
    <property type="project" value="UniProtKB-SubCell"/>
</dbReference>
<dbReference type="InterPro" id="IPR020850">
    <property type="entry name" value="GED_dom"/>
</dbReference>
<dbReference type="GO" id="GO:0006897">
    <property type="term" value="P:endocytosis"/>
    <property type="evidence" value="ECO:0007669"/>
    <property type="project" value="TreeGrafter"/>
</dbReference>
<evidence type="ECO:0000256" key="11">
    <source>
        <dbReference type="ARBA" id="ARBA00023134"/>
    </source>
</evidence>
<dbReference type="GO" id="GO:0003924">
    <property type="term" value="F:GTPase activity"/>
    <property type="evidence" value="ECO:0007669"/>
    <property type="project" value="InterPro"/>
</dbReference>
<keyword evidence="6 14" id="KW-0547">Nucleotide-binding</keyword>
<accession>A0A8C1NDM8</accession>
<evidence type="ECO:0000256" key="1">
    <source>
        <dbReference type="ARBA" id="ARBA00004450"/>
    </source>
</evidence>
<keyword evidence="11 14" id="KW-0342">GTP-binding</keyword>
<dbReference type="SUPFAM" id="SSF52540">
    <property type="entry name" value="P-loop containing nucleoside triphosphate hydrolases"/>
    <property type="match status" value="1"/>
</dbReference>
<comment type="subcellular location">
    <subcellularLocation>
        <location evidence="2">Cytoplasm</location>
        <location evidence="2">Cytosol</location>
    </subcellularLocation>
    <subcellularLocation>
        <location evidence="1">Mitochondrion outer membrane</location>
        <topology evidence="1">Peripheral membrane protein</topology>
    </subcellularLocation>
</comment>
<dbReference type="PROSITE" id="PS51718">
    <property type="entry name" value="G_DYNAMIN_2"/>
    <property type="match status" value="1"/>
</dbReference>
<dbReference type="Pfam" id="PF01031">
    <property type="entry name" value="Dynamin_M"/>
    <property type="match status" value="1"/>
</dbReference>
<dbReference type="GO" id="GO:0005874">
    <property type="term" value="C:microtubule"/>
    <property type="evidence" value="ECO:0007669"/>
    <property type="project" value="TreeGrafter"/>
</dbReference>
<dbReference type="Proteomes" id="UP000694427">
    <property type="component" value="Unplaced"/>
</dbReference>
<feature type="domain" description="GED" evidence="16">
    <location>
        <begin position="573"/>
        <end position="656"/>
    </location>
</feature>
<dbReference type="SMART" id="SM00302">
    <property type="entry name" value="GED"/>
    <property type="match status" value="1"/>
</dbReference>
<evidence type="ECO:0000256" key="10">
    <source>
        <dbReference type="ARBA" id="ARBA00023128"/>
    </source>
</evidence>
<feature type="domain" description="Dynamin-type G" evidence="17">
    <location>
        <begin position="22"/>
        <end position="306"/>
    </location>
</feature>
<proteinExistence type="inferred from homology"/>
<dbReference type="Ensembl" id="ENSCCRT00010097197.1">
    <property type="protein sequence ID" value="ENSCCRP00010087635.1"/>
    <property type="gene ID" value="ENSCCRG00010038110.1"/>
</dbReference>
<evidence type="ECO:0000256" key="14">
    <source>
        <dbReference type="RuleBase" id="RU003932"/>
    </source>
</evidence>
<dbReference type="InterPro" id="IPR001401">
    <property type="entry name" value="Dynamin_GTPase"/>
</dbReference>
<evidence type="ECO:0000256" key="6">
    <source>
        <dbReference type="ARBA" id="ARBA00022741"/>
    </source>
</evidence>
<dbReference type="InterPro" id="IPR022812">
    <property type="entry name" value="Dynamin"/>
</dbReference>
<dbReference type="PANTHER" id="PTHR11566:SF50">
    <property type="entry name" value="DYNAMIN-1-LIKE PROTEIN ISOFORM X1"/>
    <property type="match status" value="1"/>
</dbReference>
<keyword evidence="8" id="KW-0378">Hydrolase</keyword>
<dbReference type="PROSITE" id="PS51388">
    <property type="entry name" value="GED"/>
    <property type="match status" value="1"/>
</dbReference>
<dbReference type="Gene3D" id="3.40.50.300">
    <property type="entry name" value="P-loop containing nucleotide triphosphate hydrolases"/>
    <property type="match status" value="1"/>
</dbReference>
<evidence type="ECO:0000256" key="4">
    <source>
        <dbReference type="ARBA" id="ARBA00018833"/>
    </source>
</evidence>
<dbReference type="SMART" id="SM00053">
    <property type="entry name" value="DYNc"/>
    <property type="match status" value="1"/>
</dbReference>
<evidence type="ECO:0000256" key="9">
    <source>
        <dbReference type="ARBA" id="ARBA00023121"/>
    </source>
</evidence>
<dbReference type="PANTHER" id="PTHR11566">
    <property type="entry name" value="DYNAMIN"/>
    <property type="match status" value="1"/>
</dbReference>
<evidence type="ECO:0000313" key="19">
    <source>
        <dbReference type="Proteomes" id="UP000694427"/>
    </source>
</evidence>
<dbReference type="GO" id="GO:0008289">
    <property type="term" value="F:lipid binding"/>
    <property type="evidence" value="ECO:0007669"/>
    <property type="project" value="UniProtKB-KW"/>
</dbReference>
<feature type="region of interest" description="Disordered" evidence="15">
    <location>
        <begin position="516"/>
        <end position="546"/>
    </location>
</feature>
<evidence type="ECO:0000256" key="12">
    <source>
        <dbReference type="ARBA" id="ARBA00023136"/>
    </source>
</evidence>
<dbReference type="GO" id="GO:0016559">
    <property type="term" value="P:peroxisome fission"/>
    <property type="evidence" value="ECO:0007669"/>
    <property type="project" value="TreeGrafter"/>
</dbReference>
<reference evidence="18" key="2">
    <citation type="submission" date="2025-09" db="UniProtKB">
        <authorList>
            <consortium name="Ensembl"/>
        </authorList>
    </citation>
    <scope>IDENTIFICATION</scope>
</reference>
<dbReference type="InterPro" id="IPR027417">
    <property type="entry name" value="P-loop_NTPase"/>
</dbReference>
<dbReference type="FunFam" id="1.20.120.1240:FF:000001">
    <property type="entry name" value="Dynamin 1 like"/>
    <property type="match status" value="1"/>
</dbReference>